<gene>
    <name evidence="3" type="ORF">PCOR1329_LOCUS85498</name>
</gene>
<dbReference type="SUPFAM" id="SSF51445">
    <property type="entry name" value="(Trans)glycosidases"/>
    <property type="match status" value="1"/>
</dbReference>
<keyword evidence="4" id="KW-1185">Reference proteome</keyword>
<dbReference type="Proteomes" id="UP001189429">
    <property type="component" value="Unassembled WGS sequence"/>
</dbReference>
<keyword evidence="1" id="KW-0175">Coiled coil</keyword>
<feature type="chain" id="PRO_5045391265" description="GH18 domain-containing protein" evidence="2">
    <location>
        <begin position="30"/>
        <end position="533"/>
    </location>
</feature>
<keyword evidence="2" id="KW-0732">Signal</keyword>
<evidence type="ECO:0008006" key="5">
    <source>
        <dbReference type="Google" id="ProtNLM"/>
    </source>
</evidence>
<reference evidence="3" key="1">
    <citation type="submission" date="2023-10" db="EMBL/GenBank/DDBJ databases">
        <authorList>
            <person name="Chen Y."/>
            <person name="Shah S."/>
            <person name="Dougan E. K."/>
            <person name="Thang M."/>
            <person name="Chan C."/>
        </authorList>
    </citation>
    <scope>NUCLEOTIDE SEQUENCE [LARGE SCALE GENOMIC DNA]</scope>
</reference>
<feature type="signal peptide" evidence="2">
    <location>
        <begin position="1"/>
        <end position="29"/>
    </location>
</feature>
<proteinExistence type="predicted"/>
<sequence length="533" mass="57218">MQILRYSFPYAAVVFELLLVARQVGLGCAAREDAWTLTAEAGGPDAPAEGTADVDPALKDACNIKEAVKGSEGSASGNPAELLPKLKQCTAALETFAEKVQAGRDASAEANKAYMEQFKAVMEELKQLKDVERLKTALKADQQEALKVLIGEADQVTNEIDLLVKGIEAPVSTATPKGSLIVGYANTCDSKVIVEAELGVNVIIWFAVNLVRDAQTGEPAIRFGEDVRCSEVAKSLADEGMVTTHLLSIGGWDAPHPDTTFSGQQWWEAWDSWNKNVVAQPDLGFAGFDGIDWDLEGNDDPASQWNHFTPECMELVGTMSQAAKAAGYLVTLVPPQSYLDVEIGGFDLSLRHSYPDYRPDFYYHGRNVYALWLAKYDASPSAAGDRTFDLVSVQLYESWSRAGAALASGESPESYLEFGRGAKGGGRQLHRGAGRGRPADRVAVEPRRLVVGLSFGSPDLPGKSPYFAPESVGAAFAALPPALRPRGAMFWNLAIDGGPVNGTSKKVSLAVGLNSFLHARPQQAAQQAKLLLV</sequence>
<dbReference type="Gene3D" id="3.20.20.80">
    <property type="entry name" value="Glycosidases"/>
    <property type="match status" value="1"/>
</dbReference>
<name>A0ABN9YJR7_9DINO</name>
<evidence type="ECO:0000256" key="1">
    <source>
        <dbReference type="SAM" id="Coils"/>
    </source>
</evidence>
<accession>A0ABN9YJR7</accession>
<dbReference type="InterPro" id="IPR017853">
    <property type="entry name" value="GH"/>
</dbReference>
<comment type="caution">
    <text evidence="3">The sequence shown here is derived from an EMBL/GenBank/DDBJ whole genome shotgun (WGS) entry which is preliminary data.</text>
</comment>
<evidence type="ECO:0000313" key="4">
    <source>
        <dbReference type="Proteomes" id="UP001189429"/>
    </source>
</evidence>
<organism evidence="3 4">
    <name type="scientific">Prorocentrum cordatum</name>
    <dbReference type="NCBI Taxonomy" id="2364126"/>
    <lineage>
        <taxon>Eukaryota</taxon>
        <taxon>Sar</taxon>
        <taxon>Alveolata</taxon>
        <taxon>Dinophyceae</taxon>
        <taxon>Prorocentrales</taxon>
        <taxon>Prorocentraceae</taxon>
        <taxon>Prorocentrum</taxon>
    </lineage>
</organism>
<dbReference type="EMBL" id="CAUYUJ010022626">
    <property type="protein sequence ID" value="CAK0911719.1"/>
    <property type="molecule type" value="Genomic_DNA"/>
</dbReference>
<evidence type="ECO:0000313" key="3">
    <source>
        <dbReference type="EMBL" id="CAK0911719.1"/>
    </source>
</evidence>
<evidence type="ECO:0000256" key="2">
    <source>
        <dbReference type="SAM" id="SignalP"/>
    </source>
</evidence>
<protein>
    <recommendedName>
        <fullName evidence="5">GH18 domain-containing protein</fullName>
    </recommendedName>
</protein>
<feature type="coiled-coil region" evidence="1">
    <location>
        <begin position="111"/>
        <end position="159"/>
    </location>
</feature>